<accession>A0A914CP90</accession>
<evidence type="ECO:0000313" key="3">
    <source>
        <dbReference type="WBParaSite" id="ACRNAN_scaffold1296.g9697.t1"/>
    </source>
</evidence>
<keyword evidence="2" id="KW-1185">Reference proteome</keyword>
<organism evidence="2 3">
    <name type="scientific">Acrobeloides nanus</name>
    <dbReference type="NCBI Taxonomy" id="290746"/>
    <lineage>
        <taxon>Eukaryota</taxon>
        <taxon>Metazoa</taxon>
        <taxon>Ecdysozoa</taxon>
        <taxon>Nematoda</taxon>
        <taxon>Chromadorea</taxon>
        <taxon>Rhabditida</taxon>
        <taxon>Tylenchina</taxon>
        <taxon>Cephalobomorpha</taxon>
        <taxon>Cephaloboidea</taxon>
        <taxon>Cephalobidae</taxon>
        <taxon>Acrobeloides</taxon>
    </lineage>
</organism>
<keyword evidence="1" id="KW-0732">Signal</keyword>
<dbReference type="AlphaFoldDB" id="A0A914CP90"/>
<name>A0A914CP90_9BILA</name>
<dbReference type="WBParaSite" id="ACRNAN_scaffold1296.g9697.t1">
    <property type="protein sequence ID" value="ACRNAN_scaffold1296.g9697.t1"/>
    <property type="gene ID" value="ACRNAN_scaffold1296.g9697"/>
</dbReference>
<sequence>MSFWRVAQLFLVFTITLCLSAPVYWYDMGKQNLYTFDDPGLYKFASVGDSDSLPVDSRVFNHIMDFSSLNKRGTLQKLRPYFGKNAWTKMFASQKAQSQ</sequence>
<proteinExistence type="predicted"/>
<evidence type="ECO:0000256" key="1">
    <source>
        <dbReference type="SAM" id="SignalP"/>
    </source>
</evidence>
<evidence type="ECO:0000313" key="2">
    <source>
        <dbReference type="Proteomes" id="UP000887540"/>
    </source>
</evidence>
<feature type="chain" id="PRO_5037782481" evidence="1">
    <location>
        <begin position="21"/>
        <end position="99"/>
    </location>
</feature>
<reference evidence="3" key="1">
    <citation type="submission" date="2022-11" db="UniProtKB">
        <authorList>
            <consortium name="WormBaseParasite"/>
        </authorList>
    </citation>
    <scope>IDENTIFICATION</scope>
</reference>
<feature type="signal peptide" evidence="1">
    <location>
        <begin position="1"/>
        <end position="20"/>
    </location>
</feature>
<dbReference type="Proteomes" id="UP000887540">
    <property type="component" value="Unplaced"/>
</dbReference>
<protein>
    <submittedName>
        <fullName evidence="3">Uncharacterized protein</fullName>
    </submittedName>
</protein>